<dbReference type="InterPro" id="IPR018171">
    <property type="entry name" value="Pept_tRNA_hydro_CS"/>
</dbReference>
<reference evidence="11 12" key="1">
    <citation type="submission" date="2019-02" db="EMBL/GenBank/DDBJ databases">
        <title>Deep-cultivation of Planctomycetes and their phenomic and genomic characterization uncovers novel biology.</title>
        <authorList>
            <person name="Wiegand S."/>
            <person name="Jogler M."/>
            <person name="Boedeker C."/>
            <person name="Pinto D."/>
            <person name="Vollmers J."/>
            <person name="Rivas-Marin E."/>
            <person name="Kohn T."/>
            <person name="Peeters S.H."/>
            <person name="Heuer A."/>
            <person name="Rast P."/>
            <person name="Oberbeckmann S."/>
            <person name="Bunk B."/>
            <person name="Jeske O."/>
            <person name="Meyerdierks A."/>
            <person name="Storesund J.E."/>
            <person name="Kallscheuer N."/>
            <person name="Luecker S."/>
            <person name="Lage O.M."/>
            <person name="Pohl T."/>
            <person name="Merkel B.J."/>
            <person name="Hornburger P."/>
            <person name="Mueller R.-W."/>
            <person name="Bruemmer F."/>
            <person name="Labrenz M."/>
            <person name="Spormann A.M."/>
            <person name="Op Den Camp H."/>
            <person name="Overmann J."/>
            <person name="Amann R."/>
            <person name="Jetten M.S.M."/>
            <person name="Mascher T."/>
            <person name="Medema M.H."/>
            <person name="Devos D.P."/>
            <person name="Kaster A.-K."/>
            <person name="Ovreas L."/>
            <person name="Rohde M."/>
            <person name="Galperin M.Y."/>
            <person name="Jogler C."/>
        </authorList>
    </citation>
    <scope>NUCLEOTIDE SEQUENCE [LARGE SCALE GENOMIC DNA]</scope>
    <source>
        <strain evidence="11 12">Poly51</strain>
    </source>
</reference>
<feature type="binding site" evidence="7">
    <location>
        <position position="64"/>
    </location>
    <ligand>
        <name>tRNA</name>
        <dbReference type="ChEBI" id="CHEBI:17843"/>
    </ligand>
</feature>
<evidence type="ECO:0000256" key="10">
    <source>
        <dbReference type="SAM" id="MobiDB-lite"/>
    </source>
</evidence>
<keyword evidence="3 7" id="KW-0378">Hydrolase</keyword>
<dbReference type="GO" id="GO:0005737">
    <property type="term" value="C:cytoplasm"/>
    <property type="evidence" value="ECO:0007669"/>
    <property type="project" value="UniProtKB-SubCell"/>
</dbReference>
<dbReference type="RefSeq" id="WP_146456791.1">
    <property type="nucleotide sequence ID" value="NZ_SJPW01000002.1"/>
</dbReference>
<evidence type="ECO:0000256" key="1">
    <source>
        <dbReference type="ARBA" id="ARBA00013260"/>
    </source>
</evidence>
<evidence type="ECO:0000313" key="11">
    <source>
        <dbReference type="EMBL" id="TWU59288.1"/>
    </source>
</evidence>
<dbReference type="CDD" id="cd00462">
    <property type="entry name" value="PTH"/>
    <property type="match status" value="1"/>
</dbReference>
<dbReference type="Gene3D" id="3.40.50.1470">
    <property type="entry name" value="Peptidyl-tRNA hydrolase"/>
    <property type="match status" value="1"/>
</dbReference>
<evidence type="ECO:0000256" key="6">
    <source>
        <dbReference type="ARBA" id="ARBA00050038"/>
    </source>
</evidence>
<comment type="function">
    <text evidence="7">Hydrolyzes ribosome-free peptidyl-tRNAs (with 1 or more amino acids incorporated), which drop off the ribosome during protein synthesis, or as a result of ribosome stalling.</text>
</comment>
<comment type="caution">
    <text evidence="7">Lacks conserved residue(s) required for the propagation of feature annotation.</text>
</comment>
<comment type="similarity">
    <text evidence="5 7 9">Belongs to the PTH family.</text>
</comment>
<evidence type="ECO:0000256" key="9">
    <source>
        <dbReference type="RuleBase" id="RU004320"/>
    </source>
</evidence>
<dbReference type="InterPro" id="IPR036416">
    <property type="entry name" value="Pept_tRNA_hydro_sf"/>
</dbReference>
<feature type="region of interest" description="Disordered" evidence="10">
    <location>
        <begin position="182"/>
        <end position="211"/>
    </location>
</feature>
<dbReference type="InterPro" id="IPR001328">
    <property type="entry name" value="Pept_tRNA_hydro"/>
</dbReference>
<dbReference type="NCBIfam" id="TIGR00447">
    <property type="entry name" value="pth"/>
    <property type="match status" value="1"/>
</dbReference>
<evidence type="ECO:0000256" key="4">
    <source>
        <dbReference type="ARBA" id="ARBA00022884"/>
    </source>
</evidence>
<name>A0A5C6FCV4_9BACT</name>
<gene>
    <name evidence="7 11" type="primary">pth</name>
    <name evidence="11" type="ORF">Poly51_20750</name>
</gene>
<evidence type="ECO:0000256" key="5">
    <source>
        <dbReference type="ARBA" id="ARBA00038063"/>
    </source>
</evidence>
<keyword evidence="12" id="KW-1185">Reference proteome</keyword>
<dbReference type="GO" id="GO:0072344">
    <property type="term" value="P:rescue of stalled ribosome"/>
    <property type="evidence" value="ECO:0007669"/>
    <property type="project" value="UniProtKB-UniRule"/>
</dbReference>
<evidence type="ECO:0000256" key="8">
    <source>
        <dbReference type="RuleBase" id="RU000673"/>
    </source>
</evidence>
<dbReference type="SUPFAM" id="SSF53178">
    <property type="entry name" value="Peptidyl-tRNA hydrolase-like"/>
    <property type="match status" value="1"/>
</dbReference>
<feature type="active site" description="Proton acceptor" evidence="7">
    <location>
        <position position="19"/>
    </location>
</feature>
<keyword evidence="7" id="KW-0963">Cytoplasm</keyword>
<feature type="site" description="Discriminates between blocked and unblocked aminoacyl-tRNA" evidence="7">
    <location>
        <position position="9"/>
    </location>
</feature>
<evidence type="ECO:0000256" key="3">
    <source>
        <dbReference type="ARBA" id="ARBA00022801"/>
    </source>
</evidence>
<dbReference type="PANTHER" id="PTHR17224">
    <property type="entry name" value="PEPTIDYL-TRNA HYDROLASE"/>
    <property type="match status" value="1"/>
</dbReference>
<dbReference type="PROSITE" id="PS01195">
    <property type="entry name" value="PEPT_TRNA_HYDROL_1"/>
    <property type="match status" value="1"/>
</dbReference>
<dbReference type="EMBL" id="SJPW01000002">
    <property type="protein sequence ID" value="TWU59288.1"/>
    <property type="molecule type" value="Genomic_DNA"/>
</dbReference>
<feature type="binding site" evidence="7">
    <location>
        <position position="14"/>
    </location>
    <ligand>
        <name>tRNA</name>
        <dbReference type="ChEBI" id="CHEBI:17843"/>
    </ligand>
</feature>
<evidence type="ECO:0000313" key="12">
    <source>
        <dbReference type="Proteomes" id="UP000318288"/>
    </source>
</evidence>
<dbReference type="GO" id="GO:0000049">
    <property type="term" value="F:tRNA binding"/>
    <property type="evidence" value="ECO:0007669"/>
    <property type="project" value="UniProtKB-UniRule"/>
</dbReference>
<feature type="site" description="Stabilizes the basic form of H active site to accept a proton" evidence="7">
    <location>
        <position position="91"/>
    </location>
</feature>
<comment type="caution">
    <text evidence="11">The sequence shown here is derived from an EMBL/GenBank/DDBJ whole genome shotgun (WGS) entry which is preliminary data.</text>
</comment>
<proteinExistence type="inferred from homology"/>
<dbReference type="AlphaFoldDB" id="A0A5C6FCV4"/>
<accession>A0A5C6FCV4</accession>
<protein>
    <recommendedName>
        <fullName evidence="6 7">Peptidyl-tRNA hydrolase</fullName>
        <shortName evidence="7">Pth</shortName>
        <ecNumber evidence="1 7">3.1.1.29</ecNumber>
    </recommendedName>
</protein>
<comment type="function">
    <text evidence="7">Catalyzes the release of premature peptidyl moieties from peptidyl-tRNA molecules trapped in stalled 50S ribosomal subunits, and thus maintains levels of free tRNAs and 50S ribosomes.</text>
</comment>
<dbReference type="EC" id="3.1.1.29" evidence="1 7"/>
<dbReference type="HAMAP" id="MF_00083">
    <property type="entry name" value="Pept_tRNA_hydro_bact"/>
    <property type="match status" value="1"/>
</dbReference>
<keyword evidence="2 7" id="KW-0820">tRNA-binding</keyword>
<dbReference type="OrthoDB" id="9800507at2"/>
<dbReference type="FunFam" id="3.40.50.1470:FF:000001">
    <property type="entry name" value="Peptidyl-tRNA hydrolase"/>
    <property type="match status" value="1"/>
</dbReference>
<feature type="binding site" evidence="7">
    <location>
        <position position="66"/>
    </location>
    <ligand>
        <name>tRNA</name>
        <dbReference type="ChEBI" id="CHEBI:17843"/>
    </ligand>
</feature>
<dbReference type="GO" id="GO:0004045">
    <property type="term" value="F:peptidyl-tRNA hydrolase activity"/>
    <property type="evidence" value="ECO:0007669"/>
    <property type="project" value="UniProtKB-UniRule"/>
</dbReference>
<dbReference type="GO" id="GO:0006515">
    <property type="term" value="P:protein quality control for misfolded or incompletely synthesized proteins"/>
    <property type="evidence" value="ECO:0007669"/>
    <property type="project" value="UniProtKB-UniRule"/>
</dbReference>
<dbReference type="Proteomes" id="UP000318288">
    <property type="component" value="Unassembled WGS sequence"/>
</dbReference>
<evidence type="ECO:0000256" key="7">
    <source>
        <dbReference type="HAMAP-Rule" id="MF_00083"/>
    </source>
</evidence>
<comment type="subcellular location">
    <subcellularLocation>
        <location evidence="7">Cytoplasm</location>
    </subcellularLocation>
</comment>
<comment type="catalytic activity">
    <reaction evidence="7 8">
        <text>an N-acyl-L-alpha-aminoacyl-tRNA + H2O = an N-acyl-L-amino acid + a tRNA + H(+)</text>
        <dbReference type="Rhea" id="RHEA:54448"/>
        <dbReference type="Rhea" id="RHEA-COMP:10123"/>
        <dbReference type="Rhea" id="RHEA-COMP:13883"/>
        <dbReference type="ChEBI" id="CHEBI:15377"/>
        <dbReference type="ChEBI" id="CHEBI:15378"/>
        <dbReference type="ChEBI" id="CHEBI:59874"/>
        <dbReference type="ChEBI" id="CHEBI:78442"/>
        <dbReference type="ChEBI" id="CHEBI:138191"/>
        <dbReference type="EC" id="3.1.1.29"/>
    </reaction>
</comment>
<sequence length="211" mass="22896">MKLIVGLGNPGRKYDQTRHNIGFVVVDKVASLVSASPSKVKFEGLLAEALISGEKAALLWPQTYMNASGQSVRKALDFYKLEAKDVLVVCDDLNLPCGKIRLKANGSAGGQKGLADTIRHLQTDEFARLKIGIGRPPEGWEVTDYVLGRFSSTENEAIEDAATVAARAAICWATDGATIAMNRHNAEEKKETKTKRTNGTSKKPTTEPKRP</sequence>
<dbReference type="PANTHER" id="PTHR17224:SF1">
    <property type="entry name" value="PEPTIDYL-TRNA HYDROLASE"/>
    <property type="match status" value="1"/>
</dbReference>
<comment type="subunit">
    <text evidence="7">Monomer.</text>
</comment>
<evidence type="ECO:0000256" key="2">
    <source>
        <dbReference type="ARBA" id="ARBA00022555"/>
    </source>
</evidence>
<organism evidence="11 12">
    <name type="scientific">Rubripirellula tenax</name>
    <dbReference type="NCBI Taxonomy" id="2528015"/>
    <lineage>
        <taxon>Bacteria</taxon>
        <taxon>Pseudomonadati</taxon>
        <taxon>Planctomycetota</taxon>
        <taxon>Planctomycetia</taxon>
        <taxon>Pirellulales</taxon>
        <taxon>Pirellulaceae</taxon>
        <taxon>Rubripirellula</taxon>
    </lineage>
</organism>
<keyword evidence="4 7" id="KW-0694">RNA-binding</keyword>
<dbReference type="Pfam" id="PF01195">
    <property type="entry name" value="Pept_tRNA_hydro"/>
    <property type="match status" value="1"/>
</dbReference>